<dbReference type="Gene3D" id="1.20.1740.10">
    <property type="entry name" value="Amino acid/polyamine transporter I"/>
    <property type="match status" value="1"/>
</dbReference>
<feature type="compositionally biased region" description="Basic and acidic residues" evidence="5">
    <location>
        <begin position="9"/>
        <end position="25"/>
    </location>
</feature>
<comment type="caution">
    <text evidence="7">The sequence shown here is derived from an EMBL/GenBank/DDBJ whole genome shotgun (WGS) entry which is preliminary data.</text>
</comment>
<gene>
    <name evidence="7" type="ORF">KUTeg_019998</name>
</gene>
<evidence type="ECO:0000256" key="6">
    <source>
        <dbReference type="SAM" id="Phobius"/>
    </source>
</evidence>
<proteinExistence type="predicted"/>
<keyword evidence="8" id="KW-1185">Reference proteome</keyword>
<feature type="transmembrane region" description="Helical" evidence="6">
    <location>
        <begin position="44"/>
        <end position="66"/>
    </location>
</feature>
<keyword evidence="4 6" id="KW-0472">Membrane</keyword>
<feature type="transmembrane region" description="Helical" evidence="6">
    <location>
        <begin position="309"/>
        <end position="329"/>
    </location>
</feature>
<dbReference type="InterPro" id="IPR002293">
    <property type="entry name" value="AA/rel_permease1"/>
</dbReference>
<evidence type="ECO:0000256" key="2">
    <source>
        <dbReference type="ARBA" id="ARBA00022692"/>
    </source>
</evidence>
<feature type="transmembrane region" description="Helical" evidence="6">
    <location>
        <begin position="78"/>
        <end position="101"/>
    </location>
</feature>
<feature type="region of interest" description="Disordered" evidence="5">
    <location>
        <begin position="1"/>
        <end position="25"/>
    </location>
</feature>
<accession>A0ABQ9EI41</accession>
<evidence type="ECO:0000256" key="3">
    <source>
        <dbReference type="ARBA" id="ARBA00022989"/>
    </source>
</evidence>
<dbReference type="InterPro" id="IPR050598">
    <property type="entry name" value="AminoAcid_Transporter"/>
</dbReference>
<feature type="transmembrane region" description="Helical" evidence="6">
    <location>
        <begin position="267"/>
        <end position="289"/>
    </location>
</feature>
<feature type="transmembrane region" description="Helical" evidence="6">
    <location>
        <begin position="235"/>
        <end position="255"/>
    </location>
</feature>
<feature type="transmembrane region" description="Helical" evidence="6">
    <location>
        <begin position="197"/>
        <end position="215"/>
    </location>
</feature>
<sequence length="420" mass="46049">MSNNFGENKSGRHYDDGTSRQDDDEPKVKIEVEHLRMKKSISSIHCTAILVAVTGHVSVFVSPVAILRNAGSVGLSILIWLTGGIMNLCVCLVFTELGIIYQHAGGIYTYIYNVFGPLPGFLMLWGYLILIVGPFWAFIAYTGAIYITMPAFPSGCNFPENAAKILAAWILLTFVAVNCVYMKYVTKVQTILSGSKLIGLTIVIVAGIIVIIKGGTENFENVFENTPTDAGKISMAVFFSIFSYGGWQIVSGLMEEVKRPEKDVPKAVYLSFSIVIILYIATNIAYFSVLSPSEIMQSDAVAITFMQKLYPAVTPVISVLVGISAIGVLNASIMGHSRLLFAGARNKQAPLILGMLHSEYLTPWPAIFVVTVWSLVMLFSGGLTTMMEFIQVFSCLQNIVCTSALLTLRWKQPHLSKSYK</sequence>
<dbReference type="PIRSF" id="PIRSF006060">
    <property type="entry name" value="AA_transporter"/>
    <property type="match status" value="1"/>
</dbReference>
<comment type="subcellular location">
    <subcellularLocation>
        <location evidence="1">Membrane</location>
        <topology evidence="1">Multi-pass membrane protein</topology>
    </subcellularLocation>
</comment>
<name>A0ABQ9EI41_TEGGR</name>
<evidence type="ECO:0000313" key="8">
    <source>
        <dbReference type="Proteomes" id="UP001217089"/>
    </source>
</evidence>
<keyword evidence="3 6" id="KW-1133">Transmembrane helix</keyword>
<dbReference type="Pfam" id="PF13520">
    <property type="entry name" value="AA_permease_2"/>
    <property type="match status" value="1"/>
</dbReference>
<evidence type="ECO:0000256" key="4">
    <source>
        <dbReference type="ARBA" id="ARBA00023136"/>
    </source>
</evidence>
<evidence type="ECO:0000256" key="1">
    <source>
        <dbReference type="ARBA" id="ARBA00004141"/>
    </source>
</evidence>
<protein>
    <submittedName>
        <fullName evidence="7">Uncharacterized protein</fullName>
    </submittedName>
</protein>
<evidence type="ECO:0000313" key="7">
    <source>
        <dbReference type="EMBL" id="KAJ8303602.1"/>
    </source>
</evidence>
<reference evidence="7 8" key="1">
    <citation type="submission" date="2022-12" db="EMBL/GenBank/DDBJ databases">
        <title>Chromosome-level genome of Tegillarca granosa.</title>
        <authorList>
            <person name="Kim J."/>
        </authorList>
    </citation>
    <scope>NUCLEOTIDE SEQUENCE [LARGE SCALE GENOMIC DNA]</scope>
    <source>
        <strain evidence="7">Teg-2019</strain>
        <tissue evidence="7">Adductor muscle</tissue>
    </source>
</reference>
<evidence type="ECO:0000256" key="5">
    <source>
        <dbReference type="SAM" id="MobiDB-lite"/>
    </source>
</evidence>
<feature type="transmembrane region" description="Helical" evidence="6">
    <location>
        <begin position="166"/>
        <end position="185"/>
    </location>
</feature>
<dbReference type="PANTHER" id="PTHR11785">
    <property type="entry name" value="AMINO ACID TRANSPORTER"/>
    <property type="match status" value="1"/>
</dbReference>
<organism evidence="7 8">
    <name type="scientific">Tegillarca granosa</name>
    <name type="common">Malaysian cockle</name>
    <name type="synonym">Anadara granosa</name>
    <dbReference type="NCBI Taxonomy" id="220873"/>
    <lineage>
        <taxon>Eukaryota</taxon>
        <taxon>Metazoa</taxon>
        <taxon>Spiralia</taxon>
        <taxon>Lophotrochozoa</taxon>
        <taxon>Mollusca</taxon>
        <taxon>Bivalvia</taxon>
        <taxon>Autobranchia</taxon>
        <taxon>Pteriomorphia</taxon>
        <taxon>Arcoida</taxon>
        <taxon>Arcoidea</taxon>
        <taxon>Arcidae</taxon>
        <taxon>Tegillarca</taxon>
    </lineage>
</organism>
<dbReference type="PANTHER" id="PTHR11785:SF375">
    <property type="entry name" value="AMINO ACID TRANSPORTER"/>
    <property type="match status" value="1"/>
</dbReference>
<dbReference type="Proteomes" id="UP001217089">
    <property type="component" value="Unassembled WGS sequence"/>
</dbReference>
<feature type="transmembrane region" description="Helical" evidence="6">
    <location>
        <begin position="364"/>
        <end position="383"/>
    </location>
</feature>
<feature type="non-terminal residue" evidence="7">
    <location>
        <position position="420"/>
    </location>
</feature>
<dbReference type="EMBL" id="JARBDR010000917">
    <property type="protein sequence ID" value="KAJ8303602.1"/>
    <property type="molecule type" value="Genomic_DNA"/>
</dbReference>
<keyword evidence="2 6" id="KW-0812">Transmembrane</keyword>